<reference evidence="2 3" key="1">
    <citation type="submission" date="2018-11" db="EMBL/GenBank/DDBJ databases">
        <title>Novel Erysipelotrichaceae bacterium isolated from small intestine of a swine.</title>
        <authorList>
            <person name="Kim J.S."/>
            <person name="Choe H."/>
            <person name="Lee Y.R."/>
            <person name="Kim K.M."/>
            <person name="Park D.S."/>
        </authorList>
    </citation>
    <scope>NUCLEOTIDE SEQUENCE [LARGE SCALE GENOMIC DNA]</scope>
    <source>
        <strain evidence="2 3">SG0102</strain>
    </source>
</reference>
<gene>
    <name evidence="2" type="ORF">SG0102_25090</name>
</gene>
<dbReference type="AlphaFoldDB" id="A0A3G9JGR8"/>
<sequence length="59" mass="6989">MSIEKYNWLAVIWIGEGKKRCVPHPMHAIDEEDAIRQAEERVNRLQRYHKAISQSEITL</sequence>
<evidence type="ECO:0000313" key="2">
    <source>
        <dbReference type="EMBL" id="BBH27575.1"/>
    </source>
</evidence>
<dbReference type="Proteomes" id="UP000268059">
    <property type="component" value="Chromosome"/>
</dbReference>
<organism evidence="2 3">
    <name type="scientific">Intestinibaculum porci</name>
    <dbReference type="NCBI Taxonomy" id="2487118"/>
    <lineage>
        <taxon>Bacteria</taxon>
        <taxon>Bacillati</taxon>
        <taxon>Bacillota</taxon>
        <taxon>Erysipelotrichia</taxon>
        <taxon>Erysipelotrichales</taxon>
        <taxon>Erysipelotrichaceae</taxon>
        <taxon>Intestinibaculum</taxon>
    </lineage>
</organism>
<dbReference type="KEGG" id="ebm:SG0102_25090"/>
<feature type="coiled-coil region" evidence="1">
    <location>
        <begin position="28"/>
        <end position="55"/>
    </location>
</feature>
<evidence type="ECO:0000313" key="3">
    <source>
        <dbReference type="Proteomes" id="UP000268059"/>
    </source>
</evidence>
<keyword evidence="3" id="KW-1185">Reference proteome</keyword>
<dbReference type="EMBL" id="AP019309">
    <property type="protein sequence ID" value="BBH27575.1"/>
    <property type="molecule type" value="Genomic_DNA"/>
</dbReference>
<accession>A0A3G9JGR8</accession>
<evidence type="ECO:0000256" key="1">
    <source>
        <dbReference type="SAM" id="Coils"/>
    </source>
</evidence>
<protein>
    <submittedName>
        <fullName evidence="2">Uncharacterized protein</fullName>
    </submittedName>
</protein>
<keyword evidence="1" id="KW-0175">Coiled coil</keyword>
<dbReference type="RefSeq" id="WP_125120287.1">
    <property type="nucleotide sequence ID" value="NZ_AP019309.1"/>
</dbReference>
<dbReference type="InParanoid" id="A0A3G9JGR8"/>
<name>A0A3G9JGR8_9FIRM</name>
<proteinExistence type="predicted"/>